<dbReference type="EMBL" id="JAHHHN010000002">
    <property type="protein sequence ID" value="MBW4560570.1"/>
    <property type="molecule type" value="Genomic_DNA"/>
</dbReference>
<feature type="domain" description="CHAT" evidence="3">
    <location>
        <begin position="604"/>
        <end position="873"/>
    </location>
</feature>
<reference evidence="4" key="1">
    <citation type="submission" date="2021-05" db="EMBL/GenBank/DDBJ databases">
        <authorList>
            <person name="Pietrasiak N."/>
            <person name="Ward R."/>
            <person name="Stajich J.E."/>
            <person name="Kurbessoian T."/>
        </authorList>
    </citation>
    <scope>NUCLEOTIDE SEQUENCE</scope>
    <source>
        <strain evidence="4">JT2-VF2</strain>
    </source>
</reference>
<evidence type="ECO:0000259" key="3">
    <source>
        <dbReference type="Pfam" id="PF12770"/>
    </source>
</evidence>
<name>A0A951UG58_9NOST</name>
<dbReference type="PANTHER" id="PTHR10098">
    <property type="entry name" value="RAPSYN-RELATED"/>
    <property type="match status" value="1"/>
</dbReference>
<dbReference type="Gene3D" id="1.25.40.10">
    <property type="entry name" value="Tetratricopeptide repeat domain"/>
    <property type="match status" value="3"/>
</dbReference>
<evidence type="ECO:0000313" key="5">
    <source>
        <dbReference type="Proteomes" id="UP000715781"/>
    </source>
</evidence>
<keyword evidence="2" id="KW-0472">Membrane</keyword>
<organism evidence="4 5">
    <name type="scientific">Mojavia pulchra JT2-VF2</name>
    <dbReference type="NCBI Taxonomy" id="287848"/>
    <lineage>
        <taxon>Bacteria</taxon>
        <taxon>Bacillati</taxon>
        <taxon>Cyanobacteriota</taxon>
        <taxon>Cyanophyceae</taxon>
        <taxon>Nostocales</taxon>
        <taxon>Nostocaceae</taxon>
    </lineage>
</organism>
<feature type="repeat" description="TPR" evidence="1">
    <location>
        <begin position="269"/>
        <end position="302"/>
    </location>
</feature>
<dbReference type="SUPFAM" id="SSF48452">
    <property type="entry name" value="TPR-like"/>
    <property type="match status" value="3"/>
</dbReference>
<dbReference type="InterPro" id="IPR019734">
    <property type="entry name" value="TPR_rpt"/>
</dbReference>
<evidence type="ECO:0000256" key="1">
    <source>
        <dbReference type="PROSITE-ProRule" id="PRU00339"/>
    </source>
</evidence>
<keyword evidence="1" id="KW-0802">TPR repeat</keyword>
<comment type="caution">
    <text evidence="4">The sequence shown here is derived from an EMBL/GenBank/DDBJ whole genome shotgun (WGS) entry which is preliminary data.</text>
</comment>
<keyword evidence="2" id="KW-1133">Transmembrane helix</keyword>
<accession>A0A951UG58</accession>
<dbReference type="InterPro" id="IPR011990">
    <property type="entry name" value="TPR-like_helical_dom_sf"/>
</dbReference>
<dbReference type="Pfam" id="PF12770">
    <property type="entry name" value="CHAT"/>
    <property type="match status" value="1"/>
</dbReference>
<dbReference type="InterPro" id="IPR024983">
    <property type="entry name" value="CHAT_dom"/>
</dbReference>
<dbReference type="Pfam" id="PF13424">
    <property type="entry name" value="TPR_12"/>
    <property type="match status" value="2"/>
</dbReference>
<evidence type="ECO:0000313" key="4">
    <source>
        <dbReference type="EMBL" id="MBW4560570.1"/>
    </source>
</evidence>
<feature type="transmembrane region" description="Helical" evidence="2">
    <location>
        <begin position="21"/>
        <end position="48"/>
    </location>
</feature>
<reference evidence="4" key="2">
    <citation type="journal article" date="2022" name="Microbiol. Resour. Announc.">
        <title>Metagenome Sequencing to Explore Phylogenomics of Terrestrial Cyanobacteria.</title>
        <authorList>
            <person name="Ward R.D."/>
            <person name="Stajich J.E."/>
            <person name="Johansen J.R."/>
            <person name="Huntemann M."/>
            <person name="Clum A."/>
            <person name="Foster B."/>
            <person name="Foster B."/>
            <person name="Roux S."/>
            <person name="Palaniappan K."/>
            <person name="Varghese N."/>
            <person name="Mukherjee S."/>
            <person name="Reddy T.B.K."/>
            <person name="Daum C."/>
            <person name="Copeland A."/>
            <person name="Chen I.A."/>
            <person name="Ivanova N.N."/>
            <person name="Kyrpides N.C."/>
            <person name="Shapiro N."/>
            <person name="Eloe-Fadrosh E.A."/>
            <person name="Pietrasiak N."/>
        </authorList>
    </citation>
    <scope>NUCLEOTIDE SEQUENCE</scope>
    <source>
        <strain evidence="4">JT2-VF2</strain>
    </source>
</reference>
<keyword evidence="2" id="KW-0812">Transmembrane</keyword>
<dbReference type="PANTHER" id="PTHR10098:SF112">
    <property type="entry name" value="SLR0380 PROTEIN"/>
    <property type="match status" value="1"/>
</dbReference>
<protein>
    <submittedName>
        <fullName evidence="4">CHAT domain-containing protein</fullName>
    </submittedName>
</protein>
<proteinExistence type="predicted"/>
<dbReference type="Proteomes" id="UP000715781">
    <property type="component" value="Unassembled WGS sequence"/>
</dbReference>
<sequence length="875" mass="97373">MYINLYLLLRKNYLRRIHGRLVIFIIGILLGLVFTLLPIAGTVVSVAAQNSSLPSMVQNLPNAAQQEQQGRQYYEAGQFLEALKIWQQILQAYQSQGDKLNQARVLNNLSLSYQQLGRWSQASQAISHSLELLNAKQGDRSLEKLKVLAQALNTQGSLQLATGKSQAALTTWQAATATYTQAKSEIGVIRSLINQSQALKSLGLYRRALSTLTQVNQILEKQPDAPIKIAGLRSLGSSLRLVGNLEQAQQVLQQSLAIAQKLQSPVDISAAYLDLGNVARAKEDPESALAFYQKAVAIAPSSILKIRSQLNQLSTLIDIKQWASAQTLWSQIQSQLANQPPSRVVVYAQLNLAGSLIRLKQANVPNAPTIVNIAQLVATTIQQTKNLEDKQAQAYALGKLGGLYEQTQQWSIAQDLTQQALVLAQAINEPEIAYRWQWQLGRLLKVQGNLEGAIAAYTQAVSTLQSLRSDLVAIDPDIQFSFRDSVEPVYRELVSLLLQPSTSKGDQKSIIQARQVIESLQLAELDNFLREACLDRKSTQIDQFDPLAGVIYPIILADRLEVILSLPQQPLRHYATSLPQDQLESIVEKLRKNLVIRSKEDFRPFSQQLYDWLIRPAETELANSGIKTLVFVPDGVLRNIPMASLHDGNQYLVEKYSIALTPSLQLLPPKRLPQRNFKVLGAGLTEARQGFSPLEYVEQELKQIKSEVPSVVLLNEEFTSNNLKSYLQSTFFPIVHIATHGKFSSKAVETFILAWDDRIKINDLDNLLQIPEQKKQQTVELLVLSACETATGDKRAALGLAGIAVRAGAGSTLATLWSVNDQATANLMHRFYQQLRNTKQTKAEALRNSQIALLKDPLYEHPVYWAPYILVGDWL</sequence>
<dbReference type="PROSITE" id="PS50005">
    <property type="entry name" value="TPR"/>
    <property type="match status" value="1"/>
</dbReference>
<dbReference type="AlphaFoldDB" id="A0A951UG58"/>
<gene>
    <name evidence="4" type="ORF">KME32_05325</name>
</gene>
<evidence type="ECO:0000256" key="2">
    <source>
        <dbReference type="SAM" id="Phobius"/>
    </source>
</evidence>
<dbReference type="SMART" id="SM00028">
    <property type="entry name" value="TPR"/>
    <property type="match status" value="7"/>
</dbReference>